<evidence type="ECO:0000259" key="7">
    <source>
        <dbReference type="PROSITE" id="PS51462"/>
    </source>
</evidence>
<accession>A0ABX9VLN9</accession>
<evidence type="ECO:0000256" key="2">
    <source>
        <dbReference type="ARBA" id="ARBA00001946"/>
    </source>
</evidence>
<keyword evidence="3" id="KW-0479">Metal-binding</keyword>
<dbReference type="PROSITE" id="PS51462">
    <property type="entry name" value="NUDIX"/>
    <property type="match status" value="1"/>
</dbReference>
<gene>
    <name evidence="8" type="ORF">EBE87_08865</name>
</gene>
<evidence type="ECO:0000256" key="4">
    <source>
        <dbReference type="ARBA" id="ARBA00022801"/>
    </source>
</evidence>
<evidence type="ECO:0000256" key="3">
    <source>
        <dbReference type="ARBA" id="ARBA00022723"/>
    </source>
</evidence>
<comment type="cofactor">
    <cofactor evidence="2">
        <name>Mg(2+)</name>
        <dbReference type="ChEBI" id="CHEBI:18420"/>
    </cofactor>
</comment>
<dbReference type="PANTHER" id="PTHR12318:SF0">
    <property type="entry name" value="ACYL-COENZYME A DIPHOSPHATASE NUDT19"/>
    <property type="match status" value="1"/>
</dbReference>
<protein>
    <submittedName>
        <fullName evidence="8">NUDIX domain-containing protein</fullName>
    </submittedName>
</protein>
<dbReference type="InterPro" id="IPR015797">
    <property type="entry name" value="NUDIX_hydrolase-like_dom_sf"/>
</dbReference>
<dbReference type="Pfam" id="PF00293">
    <property type="entry name" value="NUDIX"/>
    <property type="match status" value="1"/>
</dbReference>
<reference evidence="8 9" key="1">
    <citation type="submission" date="2018-10" db="EMBL/GenBank/DDBJ databases">
        <title>Roseomonas sp. nov., isolated from feces of Tibetan antelopes in the Qinghai-Tibet plateau, China.</title>
        <authorList>
            <person name="Tian Z."/>
        </authorList>
    </citation>
    <scope>NUCLEOTIDE SEQUENCE [LARGE SCALE GENOMIC DNA]</scope>
    <source>
        <strain evidence="8 9">Z23</strain>
    </source>
</reference>
<dbReference type="SUPFAM" id="SSF55811">
    <property type="entry name" value="Nudix"/>
    <property type="match status" value="1"/>
</dbReference>
<name>A0ABX9VLN9_9PROT</name>
<dbReference type="Proteomes" id="UP000274097">
    <property type="component" value="Unassembled WGS sequence"/>
</dbReference>
<keyword evidence="4" id="KW-0378">Hydrolase</keyword>
<sequence>MPKSAAFPRHAASLILWRQRASGDTEILMGLRHAGHRFMPGRLVFPGGRVDFADRAAPAASEPKPATRAALERAAPPRLARALAMAAARELEEETGLTLAPPGHSAPALEVLDYVCRAVTPRQSPIRFNARFLSAPAEAARGTLAGCGELETLAWMTLEEVAGAAVAPITACVLQQFSAIMALPPEARAERPLVCYQGFDQALPERLPAVPEAARS</sequence>
<keyword evidence="5" id="KW-0460">Magnesium</keyword>
<dbReference type="InterPro" id="IPR039121">
    <property type="entry name" value="NUDT19"/>
</dbReference>
<evidence type="ECO:0000313" key="8">
    <source>
        <dbReference type="EMBL" id="RMI25251.1"/>
    </source>
</evidence>
<comment type="caution">
    <text evidence="8">The sequence shown here is derived from an EMBL/GenBank/DDBJ whole genome shotgun (WGS) entry which is preliminary data.</text>
</comment>
<dbReference type="InterPro" id="IPR000086">
    <property type="entry name" value="NUDIX_hydrolase_dom"/>
</dbReference>
<dbReference type="EMBL" id="RFLX01000005">
    <property type="protein sequence ID" value="RMI25251.1"/>
    <property type="molecule type" value="Genomic_DNA"/>
</dbReference>
<keyword evidence="6" id="KW-0464">Manganese</keyword>
<evidence type="ECO:0000256" key="6">
    <source>
        <dbReference type="ARBA" id="ARBA00023211"/>
    </source>
</evidence>
<evidence type="ECO:0000313" key="9">
    <source>
        <dbReference type="Proteomes" id="UP000274097"/>
    </source>
</evidence>
<evidence type="ECO:0000256" key="1">
    <source>
        <dbReference type="ARBA" id="ARBA00001936"/>
    </source>
</evidence>
<comment type="cofactor">
    <cofactor evidence="1">
        <name>Mn(2+)</name>
        <dbReference type="ChEBI" id="CHEBI:29035"/>
    </cofactor>
</comment>
<keyword evidence="9" id="KW-1185">Reference proteome</keyword>
<proteinExistence type="predicted"/>
<dbReference type="RefSeq" id="WP_122139955.1">
    <property type="nucleotide sequence ID" value="NZ_RFLX01000005.1"/>
</dbReference>
<dbReference type="Gene3D" id="3.90.79.10">
    <property type="entry name" value="Nucleoside Triphosphate Pyrophosphohydrolase"/>
    <property type="match status" value="2"/>
</dbReference>
<evidence type="ECO:0000256" key="5">
    <source>
        <dbReference type="ARBA" id="ARBA00022842"/>
    </source>
</evidence>
<organism evidence="8 9">
    <name type="scientific">Teichococcus wenyumeiae</name>
    <dbReference type="NCBI Taxonomy" id="2478470"/>
    <lineage>
        <taxon>Bacteria</taxon>
        <taxon>Pseudomonadati</taxon>
        <taxon>Pseudomonadota</taxon>
        <taxon>Alphaproteobacteria</taxon>
        <taxon>Acetobacterales</taxon>
        <taxon>Roseomonadaceae</taxon>
        <taxon>Roseomonas</taxon>
    </lineage>
</organism>
<dbReference type="PANTHER" id="PTHR12318">
    <property type="entry name" value="TESTOSTERONE-REGULATED PROTEIN RP2"/>
    <property type="match status" value="1"/>
</dbReference>
<feature type="domain" description="Nudix hydrolase" evidence="7">
    <location>
        <begin position="8"/>
        <end position="178"/>
    </location>
</feature>